<sequence>GEYSIAQGTALGPSLFILYMNDIINVNLASSMYLFADDIALIVDGHSWEDTKSKLEADLRNIKLWMKLNKLNLNEKKCNVLPVVSSESEWPNELQVDMHTEKCDPNITPCYCNKLNIVRSVRYLGVHIDYRLKWDEHVEYIGCFILSAELKCSTTLFTKNAFTQKSMTNCSKK</sequence>
<keyword evidence="2" id="KW-0695">RNA-directed DNA polymerase</keyword>
<dbReference type="Pfam" id="PF00078">
    <property type="entry name" value="RVT_1"/>
    <property type="match status" value="1"/>
</dbReference>
<dbReference type="GO" id="GO:0003964">
    <property type="term" value="F:RNA-directed DNA polymerase activity"/>
    <property type="evidence" value="ECO:0007669"/>
    <property type="project" value="UniProtKB-KW"/>
</dbReference>
<dbReference type="PANTHER" id="PTHR33332">
    <property type="entry name" value="REVERSE TRANSCRIPTASE DOMAIN-CONTAINING PROTEIN"/>
    <property type="match status" value="1"/>
</dbReference>
<feature type="non-terminal residue" evidence="2">
    <location>
        <position position="173"/>
    </location>
</feature>
<proteinExistence type="predicted"/>
<gene>
    <name evidence="2" type="ORF">CM83_71313</name>
</gene>
<keyword evidence="2" id="KW-0808">Transferase</keyword>
<reference evidence="2" key="1">
    <citation type="journal article" date="2014" name="PLoS ONE">
        <title>Transcriptome-Based Identification of ABC Transporters in the Western Tarnished Plant Bug Lygus hesperus.</title>
        <authorList>
            <person name="Hull J.J."/>
            <person name="Chaney K."/>
            <person name="Geib S.M."/>
            <person name="Fabrick J.A."/>
            <person name="Brent C.S."/>
            <person name="Walsh D."/>
            <person name="Lavine L.C."/>
        </authorList>
    </citation>
    <scope>NUCLEOTIDE SEQUENCE</scope>
</reference>
<evidence type="ECO:0000259" key="1">
    <source>
        <dbReference type="PROSITE" id="PS50878"/>
    </source>
</evidence>
<evidence type="ECO:0000313" key="2">
    <source>
        <dbReference type="EMBL" id="JAG15729.1"/>
    </source>
</evidence>
<dbReference type="AlphaFoldDB" id="A0A0A9X6X0"/>
<dbReference type="PROSITE" id="PS50878">
    <property type="entry name" value="RT_POL"/>
    <property type="match status" value="1"/>
</dbReference>
<reference evidence="2" key="2">
    <citation type="submission" date="2014-07" db="EMBL/GenBank/DDBJ databases">
        <authorList>
            <person name="Hull J."/>
        </authorList>
    </citation>
    <scope>NUCLEOTIDE SEQUENCE</scope>
</reference>
<organism evidence="2">
    <name type="scientific">Lygus hesperus</name>
    <name type="common">Western plant bug</name>
    <dbReference type="NCBI Taxonomy" id="30085"/>
    <lineage>
        <taxon>Eukaryota</taxon>
        <taxon>Metazoa</taxon>
        <taxon>Ecdysozoa</taxon>
        <taxon>Arthropoda</taxon>
        <taxon>Hexapoda</taxon>
        <taxon>Insecta</taxon>
        <taxon>Pterygota</taxon>
        <taxon>Neoptera</taxon>
        <taxon>Paraneoptera</taxon>
        <taxon>Hemiptera</taxon>
        <taxon>Heteroptera</taxon>
        <taxon>Panheteroptera</taxon>
        <taxon>Cimicomorpha</taxon>
        <taxon>Miridae</taxon>
        <taxon>Mirini</taxon>
        <taxon>Lygus</taxon>
    </lineage>
</organism>
<dbReference type="SUPFAM" id="SSF56672">
    <property type="entry name" value="DNA/RNA polymerases"/>
    <property type="match status" value="1"/>
</dbReference>
<dbReference type="InterPro" id="IPR043502">
    <property type="entry name" value="DNA/RNA_pol_sf"/>
</dbReference>
<feature type="domain" description="Reverse transcriptase" evidence="1">
    <location>
        <begin position="1"/>
        <end position="128"/>
    </location>
</feature>
<name>A0A0A9X6X0_LYGHE</name>
<protein>
    <submittedName>
        <fullName evidence="2">Putative RNA-directed DNA polymerase from transposon X-element</fullName>
    </submittedName>
</protein>
<feature type="non-terminal residue" evidence="2">
    <location>
        <position position="1"/>
    </location>
</feature>
<dbReference type="InterPro" id="IPR000477">
    <property type="entry name" value="RT_dom"/>
</dbReference>
<dbReference type="EMBL" id="GBHO01027875">
    <property type="protein sequence ID" value="JAG15729.1"/>
    <property type="molecule type" value="Transcribed_RNA"/>
</dbReference>
<accession>A0A0A9X6X0</accession>
<keyword evidence="2" id="KW-0548">Nucleotidyltransferase</keyword>